<name>A0A3D8R992_9EURO</name>
<dbReference type="RefSeq" id="XP_026601126.1">
    <property type="nucleotide sequence ID" value="XM_026750122.1"/>
</dbReference>
<evidence type="ECO:0000313" key="3">
    <source>
        <dbReference type="Proteomes" id="UP000256690"/>
    </source>
</evidence>
<comment type="caution">
    <text evidence="2">The sequence shown here is derived from an EMBL/GenBank/DDBJ whole genome shotgun (WGS) entry which is preliminary data.</text>
</comment>
<feature type="compositionally biased region" description="Polar residues" evidence="1">
    <location>
        <begin position="80"/>
        <end position="103"/>
    </location>
</feature>
<accession>A0A3D8R992</accession>
<feature type="compositionally biased region" description="Basic and acidic residues" evidence="1">
    <location>
        <begin position="1"/>
        <end position="26"/>
    </location>
</feature>
<protein>
    <submittedName>
        <fullName evidence="2">Uncharacterized protein</fullName>
    </submittedName>
</protein>
<reference evidence="2 3" key="1">
    <citation type="journal article" date="2018" name="IMA Fungus">
        <title>IMA Genome-F 9: Draft genome sequence of Annulohypoxylon stygium, Aspergillus mulundensis, Berkeleyomyces basicola (syn. Thielaviopsis basicola), Ceratocystis smalleyi, two Cercospora beticola strains, Coleophoma cylindrospora, Fusarium fracticaudum, Phialophora cf. hyalina, and Morchella septimelata.</title>
        <authorList>
            <person name="Wingfield B.D."/>
            <person name="Bills G.F."/>
            <person name="Dong Y."/>
            <person name="Huang W."/>
            <person name="Nel W.J."/>
            <person name="Swalarsk-Parry B.S."/>
            <person name="Vaghefi N."/>
            <person name="Wilken P.M."/>
            <person name="An Z."/>
            <person name="de Beer Z.W."/>
            <person name="De Vos L."/>
            <person name="Chen L."/>
            <person name="Duong T.A."/>
            <person name="Gao Y."/>
            <person name="Hammerbacher A."/>
            <person name="Kikkert J.R."/>
            <person name="Li Y."/>
            <person name="Li H."/>
            <person name="Li K."/>
            <person name="Li Q."/>
            <person name="Liu X."/>
            <person name="Ma X."/>
            <person name="Naidoo K."/>
            <person name="Pethybridge S.J."/>
            <person name="Sun J."/>
            <person name="Steenkamp E.T."/>
            <person name="van der Nest M.A."/>
            <person name="van Wyk S."/>
            <person name="Wingfield M.J."/>
            <person name="Xiong C."/>
            <person name="Yue Q."/>
            <person name="Zhang X."/>
        </authorList>
    </citation>
    <scope>NUCLEOTIDE SEQUENCE [LARGE SCALE GENOMIC DNA]</scope>
    <source>
        <strain evidence="2 3">DSM 5745</strain>
    </source>
</reference>
<proteinExistence type="predicted"/>
<feature type="region of interest" description="Disordered" evidence="1">
    <location>
        <begin position="1"/>
        <end position="117"/>
    </location>
</feature>
<dbReference type="AlphaFoldDB" id="A0A3D8R992"/>
<keyword evidence="3" id="KW-1185">Reference proteome</keyword>
<dbReference type="PANTHER" id="PTHR35587:SF6">
    <property type="entry name" value="BZIP DOMAIN-CONTAINING PROTEIN"/>
    <property type="match status" value="1"/>
</dbReference>
<organism evidence="2 3">
    <name type="scientific">Aspergillus mulundensis</name>
    <dbReference type="NCBI Taxonomy" id="1810919"/>
    <lineage>
        <taxon>Eukaryota</taxon>
        <taxon>Fungi</taxon>
        <taxon>Dikarya</taxon>
        <taxon>Ascomycota</taxon>
        <taxon>Pezizomycotina</taxon>
        <taxon>Eurotiomycetes</taxon>
        <taxon>Eurotiomycetidae</taxon>
        <taxon>Eurotiales</taxon>
        <taxon>Aspergillaceae</taxon>
        <taxon>Aspergillus</taxon>
        <taxon>Aspergillus subgen. Nidulantes</taxon>
    </lineage>
</organism>
<feature type="compositionally biased region" description="Basic and acidic residues" evidence="1">
    <location>
        <begin position="107"/>
        <end position="117"/>
    </location>
</feature>
<evidence type="ECO:0000256" key="1">
    <source>
        <dbReference type="SAM" id="MobiDB-lite"/>
    </source>
</evidence>
<dbReference type="EMBL" id="PVWQ01000010">
    <property type="protein sequence ID" value="RDW70595.1"/>
    <property type="molecule type" value="Genomic_DNA"/>
</dbReference>
<dbReference type="GeneID" id="38118476"/>
<dbReference type="PANTHER" id="PTHR35587">
    <property type="entry name" value="EXPRESSED PROTEIN"/>
    <property type="match status" value="1"/>
</dbReference>
<sequence length="146" mass="16548">MATAEKQQKSNPIKDEPQDSDFEQKPSAKGPPQEEDDYSDDYSDEYDDDDDYSDEYDDDDYYSDEEEQDQAKAMQAYKPNAQSISSRDGGNQNMSQKINNGNISRAPDNKKTIDDQDGLKLKVDVNLDIEVELKARIHGDLTLALL</sequence>
<dbReference type="Proteomes" id="UP000256690">
    <property type="component" value="Unassembled WGS sequence"/>
</dbReference>
<gene>
    <name evidence="2" type="ORF">DSM5745_08106</name>
</gene>
<dbReference type="STRING" id="1810919.A0A3D8R992"/>
<evidence type="ECO:0000313" key="2">
    <source>
        <dbReference type="EMBL" id="RDW70595.1"/>
    </source>
</evidence>
<dbReference type="OrthoDB" id="2279190at2759"/>
<feature type="compositionally biased region" description="Acidic residues" evidence="1">
    <location>
        <begin position="33"/>
        <end position="68"/>
    </location>
</feature>